<evidence type="ECO:0000313" key="3">
    <source>
        <dbReference type="Proteomes" id="UP000618795"/>
    </source>
</evidence>
<accession>A0A918ICQ9</accession>
<proteinExistence type="predicted"/>
<dbReference type="Proteomes" id="UP000618795">
    <property type="component" value="Unassembled WGS sequence"/>
</dbReference>
<dbReference type="AlphaFoldDB" id="A0A918ICQ9"/>
<organism evidence="2 3">
    <name type="scientific">Streptomyces filipinensis</name>
    <dbReference type="NCBI Taxonomy" id="66887"/>
    <lineage>
        <taxon>Bacteria</taxon>
        <taxon>Bacillati</taxon>
        <taxon>Actinomycetota</taxon>
        <taxon>Actinomycetes</taxon>
        <taxon>Kitasatosporales</taxon>
        <taxon>Streptomycetaceae</taxon>
        <taxon>Streptomyces</taxon>
    </lineage>
</organism>
<keyword evidence="3" id="KW-1185">Reference proteome</keyword>
<feature type="region of interest" description="Disordered" evidence="1">
    <location>
        <begin position="65"/>
        <end position="119"/>
    </location>
</feature>
<sequence length="119" mass="12906">MGAQGEAPDQRVFGGVRVADDADVGFRVEEGGKATPYDLVIVEQEHVDRGCSLKVRISVMAIPRFADDGRLPTASGADRHRRSHEGRPDPVTTTISPPVTAQRCGERGRTPRPPPLRQP</sequence>
<gene>
    <name evidence="2" type="ORF">GCM10010260_40620</name>
</gene>
<evidence type="ECO:0000313" key="2">
    <source>
        <dbReference type="EMBL" id="GGV00062.1"/>
    </source>
</evidence>
<comment type="caution">
    <text evidence="2">The sequence shown here is derived from an EMBL/GenBank/DDBJ whole genome shotgun (WGS) entry which is preliminary data.</text>
</comment>
<evidence type="ECO:0000256" key="1">
    <source>
        <dbReference type="SAM" id="MobiDB-lite"/>
    </source>
</evidence>
<reference evidence="2" key="2">
    <citation type="submission" date="2020-09" db="EMBL/GenBank/DDBJ databases">
        <authorList>
            <person name="Sun Q."/>
            <person name="Ohkuma M."/>
        </authorList>
    </citation>
    <scope>NUCLEOTIDE SEQUENCE</scope>
    <source>
        <strain evidence="2">JCM 4369</strain>
    </source>
</reference>
<dbReference type="EMBL" id="BMTD01000008">
    <property type="protein sequence ID" value="GGV00062.1"/>
    <property type="molecule type" value="Genomic_DNA"/>
</dbReference>
<protein>
    <submittedName>
        <fullName evidence="2">Uncharacterized protein</fullName>
    </submittedName>
</protein>
<name>A0A918ICQ9_9ACTN</name>
<reference evidence="2" key="1">
    <citation type="journal article" date="2014" name="Int. J. Syst. Evol. Microbiol.">
        <title>Complete genome sequence of Corynebacterium casei LMG S-19264T (=DSM 44701T), isolated from a smear-ripened cheese.</title>
        <authorList>
            <consortium name="US DOE Joint Genome Institute (JGI-PGF)"/>
            <person name="Walter F."/>
            <person name="Albersmeier A."/>
            <person name="Kalinowski J."/>
            <person name="Ruckert C."/>
        </authorList>
    </citation>
    <scope>NUCLEOTIDE SEQUENCE</scope>
    <source>
        <strain evidence="2">JCM 4369</strain>
    </source>
</reference>